<feature type="domain" description="DUF4246" evidence="2">
    <location>
        <begin position="4"/>
        <end position="59"/>
    </location>
</feature>
<dbReference type="Proteomes" id="UP000244309">
    <property type="component" value="Unassembled WGS sequence"/>
</dbReference>
<dbReference type="STRING" id="45357.A0A2V1AN91"/>
<dbReference type="InterPro" id="IPR049192">
    <property type="entry name" value="DUF4246_C"/>
</dbReference>
<name>A0A2V1AN91_9ASCO</name>
<sequence length="534" mass="62699">MSVNSTFKHPWWIAFSSLGNSPRYLDEWLIVSLSNAIRQKPEWERKYKDDKIVEKWRSEFLEQKPETKYPQEVFDYVLKELKWYDSLLAEPEVAAKKFKFGPDDKILFSDAAVSDEDAKEFKKYAGEFEGSIAEKDYHPGSDDLVVDLVHPSLFHLVYGRTKVLSDGKLQVAEFDEKIQQVKKGVADYGVSKKFQWLPALMKLDSDKKFGFSSYINNLHPLKNEKLYTSIASIFNSVIPGLNLTLSRYQSDEYIRIKTADYGEYYNEEYEKYSEKLDKLIDDGADDEEWEEFERGKKDYYREFPPKYEKDPETKPFDLRSFDDLKVIVKLANIELTPEKPEYKGGSWHVEGTINEDIVATVLYYYDMENIEESKLSFKFAFEDPPYEQGDEQYCNDFYGIKDGDNMTKHLGDVVAQKGRVTVFPNSFQHHVDAFKLKDVTKPGFRKILCFFLVDPHNTMVKATDVVPFQNEEWVKDEALMKKYFPDVDAKDLKTMTEKEAKDYRDELMSERKVVIEDDEDYENAYTRTFFLCEH</sequence>
<evidence type="ECO:0000313" key="3">
    <source>
        <dbReference type="EMBL" id="PVH19265.1"/>
    </source>
</evidence>
<organism evidence="3 4">
    <name type="scientific">Candidozyma haemuli</name>
    <dbReference type="NCBI Taxonomy" id="45357"/>
    <lineage>
        <taxon>Eukaryota</taxon>
        <taxon>Fungi</taxon>
        <taxon>Dikarya</taxon>
        <taxon>Ascomycota</taxon>
        <taxon>Saccharomycotina</taxon>
        <taxon>Pichiomycetes</taxon>
        <taxon>Metschnikowiaceae</taxon>
        <taxon>Candidozyma</taxon>
    </lineage>
</organism>
<dbReference type="PANTHER" id="PTHR33119:SF1">
    <property type="entry name" value="FE2OG DIOXYGENASE DOMAIN-CONTAINING PROTEIN"/>
    <property type="match status" value="1"/>
</dbReference>
<evidence type="ECO:0000259" key="1">
    <source>
        <dbReference type="Pfam" id="PF14033"/>
    </source>
</evidence>
<feature type="domain" description="DUF4246" evidence="1">
    <location>
        <begin position="72"/>
        <end position="476"/>
    </location>
</feature>
<dbReference type="EMBL" id="PKFO01000001">
    <property type="protein sequence ID" value="PVH19265.1"/>
    <property type="molecule type" value="Genomic_DNA"/>
</dbReference>
<dbReference type="Pfam" id="PF14033">
    <property type="entry name" value="DUF4246"/>
    <property type="match status" value="1"/>
</dbReference>
<dbReference type="RefSeq" id="XP_025340205.1">
    <property type="nucleotide sequence ID" value="XM_025485274.1"/>
</dbReference>
<comment type="caution">
    <text evidence="3">The sequence shown here is derived from an EMBL/GenBank/DDBJ whole genome shotgun (WGS) entry which is preliminary data.</text>
</comment>
<evidence type="ECO:0000259" key="2">
    <source>
        <dbReference type="Pfam" id="PF21666"/>
    </source>
</evidence>
<proteinExistence type="predicted"/>
<dbReference type="VEuPathDB" id="FungiDB:CXQ85_001571"/>
<dbReference type="AlphaFoldDB" id="A0A2V1AN91"/>
<accession>A0A2V1AN91</accession>
<dbReference type="GeneID" id="37006902"/>
<dbReference type="InterPro" id="IPR049207">
    <property type="entry name" value="DUF4246_N"/>
</dbReference>
<dbReference type="PANTHER" id="PTHR33119">
    <property type="entry name" value="IFI3P"/>
    <property type="match status" value="1"/>
</dbReference>
<protein>
    <submittedName>
        <fullName evidence="3">Uncharacterized protein</fullName>
    </submittedName>
</protein>
<dbReference type="InterPro" id="IPR025340">
    <property type="entry name" value="DUF4246"/>
</dbReference>
<dbReference type="Pfam" id="PF21666">
    <property type="entry name" value="DUF4246_N"/>
    <property type="match status" value="1"/>
</dbReference>
<keyword evidence="4" id="KW-1185">Reference proteome</keyword>
<dbReference type="OrthoDB" id="415532at2759"/>
<evidence type="ECO:0000313" key="4">
    <source>
        <dbReference type="Proteomes" id="UP000244309"/>
    </source>
</evidence>
<reference evidence="3 4" key="1">
    <citation type="submission" date="2017-12" db="EMBL/GenBank/DDBJ databases">
        <title>Genome Sequence of a Multidrug-Resistant Candida haemulonii Isolate from a Patient with Chronic Leg Ulcers in Israel.</title>
        <authorList>
            <person name="Chow N.A."/>
            <person name="Gade L."/>
            <person name="Batra D."/>
            <person name="Rowe L.A."/>
            <person name="Ben-Ami R."/>
            <person name="Loparev V.N."/>
            <person name="Litvintseva A.P."/>
        </authorList>
    </citation>
    <scope>NUCLEOTIDE SEQUENCE [LARGE SCALE GENOMIC DNA]</scope>
    <source>
        <strain evidence="3 4">B11899</strain>
    </source>
</reference>
<gene>
    <name evidence="3" type="ORF">CXQ85_001571</name>
</gene>